<feature type="domain" description="DUF2529" evidence="1">
    <location>
        <begin position="7"/>
        <end position="175"/>
    </location>
</feature>
<sequence length="182" mass="19848">MGRGGIMSKILTTQVSGLLQRITQNEEDAIEETARLLAQAAIGEGNVYFACFGEMQTVELNALQAVEPFSKLAPWTSDTNLTEADRVCIFTRSAHDEEALALAQKLNTQFIPFAAVASEPASAENPLMDLAYTYVSTRIKGGLLPNDLGQRIVVPHALAGLFVYEAVKMAYDDMLGFDEEEL</sequence>
<dbReference type="Gene3D" id="3.40.50.10490">
    <property type="entry name" value="Glucose-6-phosphate isomerase like protein, domain 1"/>
    <property type="match status" value="1"/>
</dbReference>
<dbReference type="InterPro" id="IPR019676">
    <property type="entry name" value="DUF2529"/>
</dbReference>
<dbReference type="EnsemblBacteria" id="ACA38592">
    <property type="protein sequence ID" value="ACA38592"/>
    <property type="gene ID" value="Bsph_0980"/>
</dbReference>
<evidence type="ECO:0000259" key="1">
    <source>
        <dbReference type="Pfam" id="PF10740"/>
    </source>
</evidence>
<dbReference type="HOGENOM" id="CLU_099800_0_0_9"/>
<reference evidence="2 3" key="1">
    <citation type="journal article" date="2008" name="J. Bacteriol.">
        <title>Complete genome sequence of the mosquitocidal bacterium Bacillus sphaericus C3-41 and comparison with those of closely related Bacillus species.</title>
        <authorList>
            <person name="Hu X."/>
            <person name="Fan W."/>
            <person name="Han B."/>
            <person name="Liu H."/>
            <person name="Zheng D."/>
            <person name="Li Q."/>
            <person name="Dong W."/>
            <person name="Yan J."/>
            <person name="Gao M."/>
            <person name="Berry C."/>
            <person name="Yuan Z."/>
        </authorList>
    </citation>
    <scope>NUCLEOTIDE SEQUENCE [LARGE SCALE GENOMIC DNA]</scope>
    <source>
        <strain evidence="2 3">C3-41</strain>
    </source>
</reference>
<dbReference type="Proteomes" id="UP000002164">
    <property type="component" value="Chromosome"/>
</dbReference>
<protein>
    <submittedName>
        <fullName evidence="2">Hypothetical ywjG protein</fullName>
    </submittedName>
</protein>
<evidence type="ECO:0000313" key="3">
    <source>
        <dbReference type="Proteomes" id="UP000002164"/>
    </source>
</evidence>
<proteinExistence type="predicted"/>
<dbReference type="EMBL" id="CP000817">
    <property type="protein sequence ID" value="ACA38592.1"/>
    <property type="molecule type" value="Genomic_DNA"/>
</dbReference>
<accession>B1I054</accession>
<dbReference type="KEGG" id="lsp:Bsph_0980"/>
<dbReference type="Pfam" id="PF10740">
    <property type="entry name" value="DUF2529"/>
    <property type="match status" value="1"/>
</dbReference>
<dbReference type="AlphaFoldDB" id="B1I054"/>
<name>B1I054_LYSSC</name>
<gene>
    <name evidence="2" type="ordered locus">Bsph_0980</name>
</gene>
<organism evidence="2 3">
    <name type="scientific">Lysinibacillus sphaericus (strain C3-41)</name>
    <dbReference type="NCBI Taxonomy" id="444177"/>
    <lineage>
        <taxon>Bacteria</taxon>
        <taxon>Bacillati</taxon>
        <taxon>Bacillota</taxon>
        <taxon>Bacilli</taxon>
        <taxon>Bacillales</taxon>
        <taxon>Bacillaceae</taxon>
        <taxon>Lysinibacillus</taxon>
    </lineage>
</organism>
<evidence type="ECO:0000313" key="2">
    <source>
        <dbReference type="EMBL" id="ACA38592.1"/>
    </source>
</evidence>